<dbReference type="PANTHER" id="PTHR37017:SF10">
    <property type="entry name" value="AB HYDROLASE-1 DOMAIN-CONTAINING PROTEIN"/>
    <property type="match status" value="1"/>
</dbReference>
<sequence length="255" mass="27863">MTTPAIVFVAGAWHTPAAYSKFASGLKALGHEVHIPSLPSMNGARPPNADLNTDITLIRGYVESLTEAGRNVVVIMHSYGGQVGTDALVGLGAETRQKDGLPGGVIRLVYVCAYALTEGRSMFDMVKDMGHEALMPIAFDFAEDETVLDRDPKNLLVGPGLSEEELEAYVAGLKRWNGKPIYQPIGQCAWREIPVSYVYTLNDMTVPWDYQKVMVENMRAEGRQVKTLEVDTGHCPTITRTQELVDMVHGIVTAA</sequence>
<dbReference type="STRING" id="1450535.A0A317WW86"/>
<accession>A0A317WW86</accession>
<evidence type="ECO:0000259" key="1">
    <source>
        <dbReference type="Pfam" id="PF12697"/>
    </source>
</evidence>
<dbReference type="GO" id="GO:0016787">
    <property type="term" value="F:hydrolase activity"/>
    <property type="evidence" value="ECO:0007669"/>
    <property type="project" value="UniProtKB-KW"/>
</dbReference>
<keyword evidence="2" id="KW-0378">Hydrolase</keyword>
<evidence type="ECO:0000313" key="3">
    <source>
        <dbReference type="Proteomes" id="UP000246702"/>
    </source>
</evidence>
<protein>
    <submittedName>
        <fullName evidence="2">Alpha/beta-hydrolase</fullName>
    </submittedName>
</protein>
<dbReference type="Gene3D" id="3.40.50.1820">
    <property type="entry name" value="alpha/beta hydrolase"/>
    <property type="match status" value="1"/>
</dbReference>
<feature type="domain" description="AB hydrolase-1" evidence="1">
    <location>
        <begin position="6"/>
        <end position="246"/>
    </location>
</feature>
<evidence type="ECO:0000313" key="2">
    <source>
        <dbReference type="EMBL" id="PWY90619.1"/>
    </source>
</evidence>
<dbReference type="SUPFAM" id="SSF53474">
    <property type="entry name" value="alpha/beta-Hydrolases"/>
    <property type="match status" value="1"/>
</dbReference>
<dbReference type="EMBL" id="MSFK01000010">
    <property type="protein sequence ID" value="PWY90619.1"/>
    <property type="molecule type" value="Genomic_DNA"/>
</dbReference>
<dbReference type="AlphaFoldDB" id="A0A317WW86"/>
<name>A0A317WW86_9EURO</name>
<dbReference type="InterPro" id="IPR000073">
    <property type="entry name" value="AB_hydrolase_1"/>
</dbReference>
<dbReference type="GeneID" id="37113605"/>
<dbReference type="OrthoDB" id="408373at2759"/>
<dbReference type="InterPro" id="IPR052897">
    <property type="entry name" value="Sec-Metab_Biosynth_Hydrolase"/>
</dbReference>
<organism evidence="2 3">
    <name type="scientific">Aspergillus sclerotioniger CBS 115572</name>
    <dbReference type="NCBI Taxonomy" id="1450535"/>
    <lineage>
        <taxon>Eukaryota</taxon>
        <taxon>Fungi</taxon>
        <taxon>Dikarya</taxon>
        <taxon>Ascomycota</taxon>
        <taxon>Pezizomycotina</taxon>
        <taxon>Eurotiomycetes</taxon>
        <taxon>Eurotiomycetidae</taxon>
        <taxon>Eurotiales</taxon>
        <taxon>Aspergillaceae</taxon>
        <taxon>Aspergillus</taxon>
        <taxon>Aspergillus subgen. Circumdati</taxon>
    </lineage>
</organism>
<dbReference type="Proteomes" id="UP000246702">
    <property type="component" value="Unassembled WGS sequence"/>
</dbReference>
<reference evidence="2 3" key="1">
    <citation type="submission" date="2016-12" db="EMBL/GenBank/DDBJ databases">
        <title>The genomes of Aspergillus section Nigri reveals drivers in fungal speciation.</title>
        <authorList>
            <consortium name="DOE Joint Genome Institute"/>
            <person name="Vesth T.C."/>
            <person name="Nybo J."/>
            <person name="Theobald S."/>
            <person name="Brandl J."/>
            <person name="Frisvad J.C."/>
            <person name="Nielsen K.F."/>
            <person name="Lyhne E.K."/>
            <person name="Kogle M.E."/>
            <person name="Kuo A."/>
            <person name="Riley R."/>
            <person name="Clum A."/>
            <person name="Nolan M."/>
            <person name="Lipzen A."/>
            <person name="Salamov A."/>
            <person name="Henrissat B."/>
            <person name="Wiebenga A."/>
            <person name="De Vries R.P."/>
            <person name="Grigoriev I.V."/>
            <person name="Mortensen U.H."/>
            <person name="Andersen M.R."/>
            <person name="Baker S.E."/>
        </authorList>
    </citation>
    <scope>NUCLEOTIDE SEQUENCE [LARGE SCALE GENOMIC DNA]</scope>
    <source>
        <strain evidence="2 3">CBS 115572</strain>
    </source>
</reference>
<comment type="caution">
    <text evidence="2">The sequence shown here is derived from an EMBL/GenBank/DDBJ whole genome shotgun (WGS) entry which is preliminary data.</text>
</comment>
<keyword evidence="3" id="KW-1185">Reference proteome</keyword>
<gene>
    <name evidence="2" type="ORF">BO94DRAFT_534102</name>
</gene>
<dbReference type="PANTHER" id="PTHR37017">
    <property type="entry name" value="AB HYDROLASE-1 DOMAIN-CONTAINING PROTEIN-RELATED"/>
    <property type="match status" value="1"/>
</dbReference>
<dbReference type="InterPro" id="IPR029058">
    <property type="entry name" value="AB_hydrolase_fold"/>
</dbReference>
<dbReference type="RefSeq" id="XP_025468997.1">
    <property type="nucleotide sequence ID" value="XM_025611462.1"/>
</dbReference>
<dbReference type="Pfam" id="PF12697">
    <property type="entry name" value="Abhydrolase_6"/>
    <property type="match status" value="1"/>
</dbReference>
<proteinExistence type="predicted"/>